<evidence type="ECO:0008006" key="4">
    <source>
        <dbReference type="Google" id="ProtNLM"/>
    </source>
</evidence>
<feature type="transmembrane region" description="Helical" evidence="1">
    <location>
        <begin position="1261"/>
        <end position="1281"/>
    </location>
</feature>
<keyword evidence="1" id="KW-1133">Transmembrane helix</keyword>
<gene>
    <name evidence="2" type="ORF">POCTA_138.1.T0290299</name>
</gene>
<dbReference type="Proteomes" id="UP000683925">
    <property type="component" value="Unassembled WGS sequence"/>
</dbReference>
<evidence type="ECO:0000256" key="1">
    <source>
        <dbReference type="SAM" id="Phobius"/>
    </source>
</evidence>
<organism evidence="2 3">
    <name type="scientific">Paramecium octaurelia</name>
    <dbReference type="NCBI Taxonomy" id="43137"/>
    <lineage>
        <taxon>Eukaryota</taxon>
        <taxon>Sar</taxon>
        <taxon>Alveolata</taxon>
        <taxon>Ciliophora</taxon>
        <taxon>Intramacronucleata</taxon>
        <taxon>Oligohymenophorea</taxon>
        <taxon>Peniculida</taxon>
        <taxon>Parameciidae</taxon>
        <taxon>Paramecium</taxon>
    </lineage>
</organism>
<proteinExistence type="predicted"/>
<dbReference type="OMA" id="QNYTIPT"/>
<dbReference type="OrthoDB" id="308225at2759"/>
<accession>A0A8S1TRM8</accession>
<sequence length="1287" mass="153033">MYLIIFHIITAHAEILQIIPNLLNLQYPTIEHECENIELQQNTYFYHDIKKETNLIIKQANSFQGLANDQWNLTFIDRIGQFQLAPNYYSIIESQYLDINKKNYICALLQNQENQHYQVSCKQVKPWKFIDNKYQFSEVFDYSFLIQHEKGLQCSSFTFLDGIFYTLCFINDHMIINTYDQTVHKQSYNSTVSNKQCSTKFNIPQNRIIIVSFYLCDDWEILFFDYQLNHLKRITKKEVNREGEIDSYGQLLNLNTCYNTFYLIFNKVYFQVNCSAFLFPEYSFESQDKQNSISELQLLIILSCSQNDIYVPDESIFQLIPNLRIQDLKQVVTFGSSILLFQYSDHLLAIASIEINQVINIKVKQIFAFYRGDNVFWIVDDTGQVHLFELNLFQNYMLYQQQGQYLGIFRLDSLRLTLTRCFIIFEHPDQNDYLKVKMQNLKKYNHMIQINKNFNDVQIDRFKYNLIRNINFQIYFPKVQSSELESTEDYFSKQLKKLRVTGQFFLFSIKQEVYLLFNKKDNLVVTYNLNSSSFTNHNLKIDLNLINYYEVSNSKFALVQETHGKIFLFKSSPYPQNFLTCEIHEFKEQIRISFLYHNLMYLQLVNSSEFLQENYNLNSFSNQQIYSFDYPETSIWQDLSEVIKVLNFLNIYIFQMESHLLIEIGTTDTLEIHQKLLLLGGQLKKRNPLNLLLLVMNKEMSAIDQYLIANQKYQKLYTFNFSDYIPIQPLYYQILQNIFIILTKKQDKNLFHILLFNLDQWNNLEYYDIITTPYQYFYAYSGILYYYDHNQELVQYNLQYITIFFNLKEINSITYKEQLQLDVYEKSEKDIKIYSEQLNISVLNFQFNLQLINQSNPQIIMENNQTFLNPNKFVSGSFFGFKLKNETYFTLQNPFIVVGKKYCLYFLNTLCLNIENSFFILQELTKDYESNLSLPISFFPNNMKVYKLGEKLLVINQSELNLVQITYLSKGSKQAIFIEGMFLSSTLKKQILLVQFFQESNYYFIDDKITLISSFKSSETNADNFLYHQFDNNKFCQILFGKDQIKINCYQINSEELIHNLQNYTIPTLNIYNLIEMSHYLPSFTQLIQLSILNLSQVQEEKLDLKVIFNYRTDLLFYVQIILSQQEINIKLNNIIRPSNFNILCQCFLLQNKFLYNCQSFQLFVYELQSGFQQLNPSSSLYLHNKTLSQLNNTHIAVHNNLDNIVTIYRIDQWTLVKNDNINIEGEESVTFQVSSEVATLEFKVNVVSKIKRENESDSRLIQIGILVINNFSILIFITICKKQKRR</sequence>
<keyword evidence="1" id="KW-0812">Transmembrane</keyword>
<dbReference type="EMBL" id="CAJJDP010000029">
    <property type="protein sequence ID" value="CAD8154683.1"/>
    <property type="molecule type" value="Genomic_DNA"/>
</dbReference>
<keyword evidence="3" id="KW-1185">Reference proteome</keyword>
<comment type="caution">
    <text evidence="2">The sequence shown here is derived from an EMBL/GenBank/DDBJ whole genome shotgun (WGS) entry which is preliminary data.</text>
</comment>
<keyword evidence="1" id="KW-0472">Membrane</keyword>
<name>A0A8S1TRM8_PAROT</name>
<evidence type="ECO:0000313" key="3">
    <source>
        <dbReference type="Proteomes" id="UP000683925"/>
    </source>
</evidence>
<evidence type="ECO:0000313" key="2">
    <source>
        <dbReference type="EMBL" id="CAD8154683.1"/>
    </source>
</evidence>
<reference evidence="2" key="1">
    <citation type="submission" date="2021-01" db="EMBL/GenBank/DDBJ databases">
        <authorList>
            <consortium name="Genoscope - CEA"/>
            <person name="William W."/>
        </authorList>
    </citation>
    <scope>NUCLEOTIDE SEQUENCE</scope>
</reference>
<protein>
    <recommendedName>
        <fullName evidence="4">Transmembrane protein</fullName>
    </recommendedName>
</protein>